<dbReference type="Gene3D" id="3.40.47.10">
    <property type="match status" value="2"/>
</dbReference>
<keyword evidence="8" id="KW-1185">Reference proteome</keyword>
<dbReference type="Proteomes" id="UP000765845">
    <property type="component" value="Unassembled WGS sequence"/>
</dbReference>
<dbReference type="InterPro" id="IPR020610">
    <property type="entry name" value="Thiolase_AS"/>
</dbReference>
<evidence type="ECO:0000256" key="4">
    <source>
        <dbReference type="RuleBase" id="RU003557"/>
    </source>
</evidence>
<evidence type="ECO:0000259" key="6">
    <source>
        <dbReference type="Pfam" id="PF02803"/>
    </source>
</evidence>
<dbReference type="PIRSF" id="PIRSF000429">
    <property type="entry name" value="Ac-CoA_Ac_transf"/>
    <property type="match status" value="1"/>
</dbReference>
<evidence type="ECO:0000256" key="2">
    <source>
        <dbReference type="ARBA" id="ARBA00022679"/>
    </source>
</evidence>
<organism evidence="7 8">
    <name type="scientific">Spongiibacter thalassae</name>
    <dbReference type="NCBI Taxonomy" id="2721624"/>
    <lineage>
        <taxon>Bacteria</taxon>
        <taxon>Pseudomonadati</taxon>
        <taxon>Pseudomonadota</taxon>
        <taxon>Gammaproteobacteria</taxon>
        <taxon>Cellvibrionales</taxon>
        <taxon>Spongiibacteraceae</taxon>
        <taxon>Spongiibacter</taxon>
    </lineage>
</organism>
<evidence type="ECO:0000256" key="3">
    <source>
        <dbReference type="ARBA" id="ARBA00023315"/>
    </source>
</evidence>
<dbReference type="InterPro" id="IPR016039">
    <property type="entry name" value="Thiolase-like"/>
</dbReference>
<dbReference type="PANTHER" id="PTHR43365">
    <property type="entry name" value="BLR7806 PROTEIN"/>
    <property type="match status" value="1"/>
</dbReference>
<dbReference type="GO" id="GO:0003985">
    <property type="term" value="F:acetyl-CoA C-acetyltransferase activity"/>
    <property type="evidence" value="ECO:0007669"/>
    <property type="project" value="UniProtKB-EC"/>
</dbReference>
<dbReference type="InterPro" id="IPR020613">
    <property type="entry name" value="Thiolase_CS"/>
</dbReference>
<dbReference type="RefSeq" id="WP_168451242.1">
    <property type="nucleotide sequence ID" value="NZ_JAAWWK010000005.1"/>
</dbReference>
<gene>
    <name evidence="7" type="ORF">HCU74_15060</name>
</gene>
<proteinExistence type="inferred from homology"/>
<feature type="domain" description="Thiolase C-terminal" evidence="6">
    <location>
        <begin position="280"/>
        <end position="401"/>
    </location>
</feature>
<reference evidence="7 8" key="1">
    <citation type="submission" date="2020-04" db="EMBL/GenBank/DDBJ databases">
        <authorList>
            <person name="Yoon J."/>
        </authorList>
    </citation>
    <scope>NUCLEOTIDE SEQUENCE [LARGE SCALE GENOMIC DNA]</scope>
    <source>
        <strain evidence="7 8">KMU-166</strain>
    </source>
</reference>
<keyword evidence="3 4" id="KW-0012">Acyltransferase</keyword>
<dbReference type="EC" id="2.3.1.9" evidence="7"/>
<name>A0ABX1GID5_9GAMM</name>
<dbReference type="Pfam" id="PF00108">
    <property type="entry name" value="Thiolase_N"/>
    <property type="match status" value="1"/>
</dbReference>
<evidence type="ECO:0000256" key="1">
    <source>
        <dbReference type="ARBA" id="ARBA00010982"/>
    </source>
</evidence>
<dbReference type="PANTHER" id="PTHR43365:SF1">
    <property type="entry name" value="ACETYL-COA C-ACYLTRANSFERASE"/>
    <property type="match status" value="1"/>
</dbReference>
<keyword evidence="2 4" id="KW-0808">Transferase</keyword>
<dbReference type="InterPro" id="IPR002155">
    <property type="entry name" value="Thiolase"/>
</dbReference>
<comment type="caution">
    <text evidence="7">The sequence shown here is derived from an EMBL/GenBank/DDBJ whole genome shotgun (WGS) entry which is preliminary data.</text>
</comment>
<dbReference type="PROSITE" id="PS00099">
    <property type="entry name" value="THIOLASE_3"/>
    <property type="match status" value="1"/>
</dbReference>
<dbReference type="NCBIfam" id="NF006090">
    <property type="entry name" value="PRK08242.1"/>
    <property type="match status" value="1"/>
</dbReference>
<dbReference type="PROSITE" id="PS00737">
    <property type="entry name" value="THIOLASE_2"/>
    <property type="match status" value="1"/>
</dbReference>
<evidence type="ECO:0000313" key="7">
    <source>
        <dbReference type="EMBL" id="NKI18731.1"/>
    </source>
</evidence>
<feature type="domain" description="Thiolase N-terminal" evidence="5">
    <location>
        <begin position="6"/>
        <end position="231"/>
    </location>
</feature>
<dbReference type="CDD" id="cd00751">
    <property type="entry name" value="thiolase"/>
    <property type="match status" value="1"/>
</dbReference>
<dbReference type="InterPro" id="IPR020616">
    <property type="entry name" value="Thiolase_N"/>
</dbReference>
<comment type="similarity">
    <text evidence="1 4">Belongs to the thiolase-like superfamily. Thiolase family.</text>
</comment>
<dbReference type="Pfam" id="PF02803">
    <property type="entry name" value="Thiolase_C"/>
    <property type="match status" value="1"/>
</dbReference>
<evidence type="ECO:0000313" key="8">
    <source>
        <dbReference type="Proteomes" id="UP000765845"/>
    </source>
</evidence>
<evidence type="ECO:0000259" key="5">
    <source>
        <dbReference type="Pfam" id="PF00108"/>
    </source>
</evidence>
<accession>A0ABX1GID5</accession>
<dbReference type="EMBL" id="JAAWWK010000005">
    <property type="protein sequence ID" value="NKI18731.1"/>
    <property type="molecule type" value="Genomic_DNA"/>
</dbReference>
<protein>
    <submittedName>
        <fullName evidence="7">Acetyl-CoA C-acetyltransferase</fullName>
        <ecNumber evidence="7">2.3.1.9</ecNumber>
    </submittedName>
</protein>
<dbReference type="InterPro" id="IPR020617">
    <property type="entry name" value="Thiolase_C"/>
</dbReference>
<dbReference type="NCBIfam" id="TIGR01930">
    <property type="entry name" value="AcCoA-C-Actrans"/>
    <property type="match status" value="1"/>
</dbReference>
<sequence>MTNHAYIYDAVRTPRSKGKKDGTLHEVKPIDLGAGLLKGLQSRHDLDTSYIDDVVMGCVSPVGEQGSDIAKMIVQRANWDESVAGVQLDRFCASGLEAVNFAAQKIASGWEDLVVAGGVESMSRVPMGSSGGAMASDPSFQMDSSFVPQGIGADVIANLDGYSREDVDAFALESQRRAAHARDNGYFDRSVLPVKDSNGLTILEKDDFIKPNSTMEGLGSLKPSFDMMGSIGFDDIILRKYNTLLRVEHVHTPGNSSGIVDGASAVLIGSEKAGKDLGLTPRGRIVSTAVLSTCPIIMLAGPGPAAKKALEKAGLTASDIDLWEINEAFASVAMRYMKDLDISHEVTNVNGGAIAMGHPLGATGGMLVSTMLDELERRNLKRAMLSLCVGGGMGIATIIERV</sequence>
<dbReference type="SUPFAM" id="SSF53901">
    <property type="entry name" value="Thiolase-like"/>
    <property type="match status" value="2"/>
</dbReference>